<evidence type="ECO:0000313" key="2">
    <source>
        <dbReference type="Proteomes" id="UP001173578"/>
    </source>
</evidence>
<gene>
    <name evidence="1" type="ORF">HX095_05395</name>
</gene>
<evidence type="ECO:0000313" key="1">
    <source>
        <dbReference type="EMBL" id="MDM1550643.1"/>
    </source>
</evidence>
<dbReference type="EMBL" id="JACALR010000002">
    <property type="protein sequence ID" value="MDM1550643.1"/>
    <property type="molecule type" value="Genomic_DNA"/>
</dbReference>
<comment type="caution">
    <text evidence="1">The sequence shown here is derived from an EMBL/GenBank/DDBJ whole genome shotgun (WGS) entry which is preliminary data.</text>
</comment>
<dbReference type="AlphaFoldDB" id="A0AAW7DFG7"/>
<reference evidence="1" key="1">
    <citation type="submission" date="2020-06" db="EMBL/GenBank/DDBJ databases">
        <authorList>
            <person name="Dong N."/>
        </authorList>
    </citation>
    <scope>NUCLEOTIDE SEQUENCE</scope>
    <source>
        <strain evidence="1">210</strain>
    </source>
</reference>
<proteinExistence type="predicted"/>
<sequence length="60" mass="7298">MPTFDNTKIRYRLIKELYRKHAHPDIPLTRTFKKHVKPVYPISRATLYKILNTPDEDLRF</sequence>
<protein>
    <submittedName>
        <fullName evidence="1">Uncharacterized protein</fullName>
    </submittedName>
</protein>
<dbReference type="Proteomes" id="UP001173578">
    <property type="component" value="Unassembled WGS sequence"/>
</dbReference>
<reference evidence="1" key="2">
    <citation type="journal article" date="2022" name="Sci. Total Environ.">
        <title>Prevalence, transmission, and molecular epidemiology of tet(X)-positive bacteria among humans, animals, and environmental niches in China: An epidemiological, and genomic-based study.</title>
        <authorList>
            <person name="Dong N."/>
            <person name="Zeng Y."/>
            <person name="Cai C."/>
            <person name="Sun C."/>
            <person name="Lu J."/>
            <person name="Liu C."/>
            <person name="Zhou H."/>
            <person name="Sun Q."/>
            <person name="Shu L."/>
            <person name="Wang H."/>
            <person name="Wang Y."/>
            <person name="Wang S."/>
            <person name="Wu C."/>
            <person name="Chan E.W."/>
            <person name="Chen G."/>
            <person name="Shen Z."/>
            <person name="Chen S."/>
            <person name="Zhang R."/>
        </authorList>
    </citation>
    <scope>NUCLEOTIDE SEQUENCE</scope>
    <source>
        <strain evidence="1">210</strain>
    </source>
</reference>
<name>A0AAW7DFG7_9FLAO</name>
<organism evidence="1 2">
    <name type="scientific">Empedobacter falsenii</name>
    <dbReference type="NCBI Taxonomy" id="343874"/>
    <lineage>
        <taxon>Bacteria</taxon>
        <taxon>Pseudomonadati</taxon>
        <taxon>Bacteroidota</taxon>
        <taxon>Flavobacteriia</taxon>
        <taxon>Flavobacteriales</taxon>
        <taxon>Weeksellaceae</taxon>
        <taxon>Empedobacter</taxon>
    </lineage>
</organism>
<accession>A0AAW7DFG7</accession>